<reference evidence="1" key="1">
    <citation type="journal article" date="2014" name="Int. J. Syst. Evol. Microbiol.">
        <title>Complete genome sequence of Corynebacterium casei LMG S-19264T (=DSM 44701T), isolated from a smear-ripened cheese.</title>
        <authorList>
            <consortium name="US DOE Joint Genome Institute (JGI-PGF)"/>
            <person name="Walter F."/>
            <person name="Albersmeier A."/>
            <person name="Kalinowski J."/>
            <person name="Ruckert C."/>
        </authorList>
    </citation>
    <scope>NUCLEOTIDE SEQUENCE</scope>
    <source>
        <strain evidence="1">CGMCC 4.7403</strain>
    </source>
</reference>
<sequence>MTQWYVLRALARYGEVAAPTAPLLRKLASAAVSPGNRLAAAHALWAATGDTGTALSALRAGVESEDAATRDLTLQLLGSLGPAAAPLGDIVRAADGGARAAITLWKVTVDTDEALPRLLHHWSTDPKFRPAIAACLTEMGTTASPALPLVQAELASPRRHHNDGLATRPRQDITADEELLRDCRRIQATLASSAAP</sequence>
<dbReference type="Proteomes" id="UP000603227">
    <property type="component" value="Unassembled WGS sequence"/>
</dbReference>
<accession>A0A918ZRL9</accession>
<gene>
    <name evidence="1" type="ORF">GCM10017771_90580</name>
</gene>
<evidence type="ECO:0008006" key="3">
    <source>
        <dbReference type="Google" id="ProtNLM"/>
    </source>
</evidence>
<dbReference type="InterPro" id="IPR016024">
    <property type="entry name" value="ARM-type_fold"/>
</dbReference>
<organism evidence="1 2">
    <name type="scientific">Streptomyces capitiformicae</name>
    <dbReference type="NCBI Taxonomy" id="2014920"/>
    <lineage>
        <taxon>Bacteria</taxon>
        <taxon>Bacillati</taxon>
        <taxon>Actinomycetota</taxon>
        <taxon>Actinomycetes</taxon>
        <taxon>Kitasatosporales</taxon>
        <taxon>Streptomycetaceae</taxon>
        <taxon>Streptomyces</taxon>
    </lineage>
</organism>
<dbReference type="SUPFAM" id="SSF48371">
    <property type="entry name" value="ARM repeat"/>
    <property type="match status" value="1"/>
</dbReference>
<comment type="caution">
    <text evidence="1">The sequence shown here is derived from an EMBL/GenBank/DDBJ whole genome shotgun (WGS) entry which is preliminary data.</text>
</comment>
<name>A0A918ZRL9_9ACTN</name>
<proteinExistence type="predicted"/>
<reference evidence="1" key="2">
    <citation type="submission" date="2020-09" db="EMBL/GenBank/DDBJ databases">
        <authorList>
            <person name="Sun Q."/>
            <person name="Zhou Y."/>
        </authorList>
    </citation>
    <scope>NUCLEOTIDE SEQUENCE</scope>
    <source>
        <strain evidence="1">CGMCC 4.7403</strain>
    </source>
</reference>
<evidence type="ECO:0000313" key="1">
    <source>
        <dbReference type="EMBL" id="GHE66814.1"/>
    </source>
</evidence>
<evidence type="ECO:0000313" key="2">
    <source>
        <dbReference type="Proteomes" id="UP000603227"/>
    </source>
</evidence>
<protein>
    <recommendedName>
        <fullName evidence="3">HEAT repeat domain-containing protein</fullName>
    </recommendedName>
</protein>
<dbReference type="AlphaFoldDB" id="A0A918ZRL9"/>
<dbReference type="RefSeq" id="WP_189788235.1">
    <property type="nucleotide sequence ID" value="NZ_CP022161.1"/>
</dbReference>
<dbReference type="InterPro" id="IPR011989">
    <property type="entry name" value="ARM-like"/>
</dbReference>
<dbReference type="EMBL" id="BNAT01000065">
    <property type="protein sequence ID" value="GHE66814.1"/>
    <property type="molecule type" value="Genomic_DNA"/>
</dbReference>
<keyword evidence="2" id="KW-1185">Reference proteome</keyword>
<dbReference type="Gene3D" id="1.25.10.10">
    <property type="entry name" value="Leucine-rich Repeat Variant"/>
    <property type="match status" value="1"/>
</dbReference>